<evidence type="ECO:0000256" key="37">
    <source>
        <dbReference type="ARBA" id="ARBA00047440"/>
    </source>
</evidence>
<keyword evidence="19" id="KW-0520">NAD</keyword>
<dbReference type="HOGENOM" id="CLU_000022_31_7_1"/>
<dbReference type="InterPro" id="IPR036291">
    <property type="entry name" value="NAD(P)-bd_dom_sf"/>
</dbReference>
<evidence type="ECO:0000256" key="23">
    <source>
        <dbReference type="ARBA" id="ARBA00023332"/>
    </source>
</evidence>
<evidence type="ECO:0000256" key="14">
    <source>
        <dbReference type="ARBA" id="ARBA00022832"/>
    </source>
</evidence>
<dbReference type="InterPro" id="IPR018201">
    <property type="entry name" value="Ketoacyl_synth_AS"/>
</dbReference>
<comment type="catalytic activity">
    <reaction evidence="31">
        <text>(3R)-hydroxybutanoyl-[ACP] = (2E)-butenoyl-[ACP] + H2O</text>
        <dbReference type="Rhea" id="RHEA:41808"/>
        <dbReference type="Rhea" id="RHEA-COMP:9626"/>
        <dbReference type="Rhea" id="RHEA-COMP:9627"/>
        <dbReference type="ChEBI" id="CHEBI:15377"/>
        <dbReference type="ChEBI" id="CHEBI:78451"/>
        <dbReference type="ChEBI" id="CHEBI:78453"/>
    </reaction>
    <physiologicalReaction direction="left-to-right" evidence="31">
        <dbReference type="Rhea" id="RHEA:41809"/>
    </physiologicalReaction>
</comment>
<evidence type="ECO:0000256" key="44">
    <source>
        <dbReference type="ARBA" id="ARBA00047961"/>
    </source>
</evidence>
<comment type="catalytic activity">
    <reaction evidence="28">
        <text>(3R)-hydroxytetradecanoyl-[ACP] = (2E)-tetradecenoyl-[ACP] + H2O</text>
        <dbReference type="Rhea" id="RHEA:41892"/>
        <dbReference type="Rhea" id="RHEA-COMP:9646"/>
        <dbReference type="Rhea" id="RHEA-COMP:9647"/>
        <dbReference type="ChEBI" id="CHEBI:15377"/>
        <dbReference type="ChEBI" id="CHEBI:78474"/>
        <dbReference type="ChEBI" id="CHEBI:78475"/>
    </reaction>
    <physiologicalReaction direction="left-to-right" evidence="28">
        <dbReference type="Rhea" id="RHEA:41893"/>
    </physiologicalReaction>
</comment>
<comment type="catalytic activity">
    <reaction evidence="45">
        <text>hexadecanoyl-[ACP] + malonyl-[ACP] + H(+) = 3-oxooctadecanoyl-[ACP] + holo-[ACP] + CO2</text>
        <dbReference type="Rhea" id="RHEA:41916"/>
        <dbReference type="Rhea" id="RHEA-COMP:9623"/>
        <dbReference type="Rhea" id="RHEA-COMP:9652"/>
        <dbReference type="Rhea" id="RHEA-COMP:9653"/>
        <dbReference type="Rhea" id="RHEA-COMP:9685"/>
        <dbReference type="ChEBI" id="CHEBI:15378"/>
        <dbReference type="ChEBI" id="CHEBI:16526"/>
        <dbReference type="ChEBI" id="CHEBI:64479"/>
        <dbReference type="ChEBI" id="CHEBI:78449"/>
        <dbReference type="ChEBI" id="CHEBI:78483"/>
        <dbReference type="ChEBI" id="CHEBI:78487"/>
    </reaction>
    <physiologicalReaction direction="left-to-right" evidence="45">
        <dbReference type="Rhea" id="RHEA:41917"/>
    </physiologicalReaction>
</comment>
<dbReference type="InterPro" id="IPR020806">
    <property type="entry name" value="PKS_PP-bd"/>
</dbReference>
<evidence type="ECO:0000256" key="19">
    <source>
        <dbReference type="ARBA" id="ARBA00023027"/>
    </source>
</evidence>
<keyword evidence="15" id="KW-0521">NADP</keyword>
<evidence type="ECO:0000256" key="21">
    <source>
        <dbReference type="ARBA" id="ARBA00023160"/>
    </source>
</evidence>
<reference evidence="70" key="1">
    <citation type="submission" date="2003-08" db="EMBL/GenBank/DDBJ databases">
        <authorList>
            <person name="Birren B."/>
            <person name="Nusbaum C."/>
            <person name="Abebe A."/>
            <person name="Abouelleil A."/>
            <person name="Adekoya E."/>
            <person name="Ait-zahra M."/>
            <person name="Allen N."/>
            <person name="Allen T."/>
            <person name="An P."/>
            <person name="Anderson M."/>
            <person name="Anderson S."/>
            <person name="Arachchi H."/>
            <person name="Armbruster J."/>
            <person name="Bachantsang P."/>
            <person name="Baldwin J."/>
            <person name="Barry A."/>
            <person name="Bayul T."/>
            <person name="Blitshsteyn B."/>
            <person name="Bloom T."/>
            <person name="Blye J."/>
            <person name="Boguslavskiy L."/>
            <person name="Borowsky M."/>
            <person name="Boukhgalter B."/>
            <person name="Brunache A."/>
            <person name="Butler J."/>
            <person name="Calixte N."/>
            <person name="Calvo S."/>
            <person name="Camarata J."/>
            <person name="Campo K."/>
            <person name="Chang J."/>
            <person name="Cheshatsang Y."/>
            <person name="Citroen M."/>
            <person name="Collymore A."/>
            <person name="Considine T."/>
            <person name="Cook A."/>
            <person name="Cooke P."/>
            <person name="Corum B."/>
            <person name="Cuomo C."/>
            <person name="David R."/>
            <person name="Dawoe T."/>
            <person name="Degray S."/>
            <person name="Dodge S."/>
            <person name="Dooley K."/>
            <person name="Dorje P."/>
            <person name="Dorjee K."/>
            <person name="Dorris L."/>
            <person name="Duffey N."/>
            <person name="Dupes A."/>
            <person name="Elkins T."/>
            <person name="Engels R."/>
            <person name="Erickson J."/>
            <person name="Farina A."/>
            <person name="Faro S."/>
            <person name="Ferreira P."/>
            <person name="Fischer H."/>
            <person name="Fitzgerald M."/>
            <person name="Foley K."/>
            <person name="Gage D."/>
            <person name="Galagan J."/>
            <person name="Gearin G."/>
            <person name="Gnerre S."/>
            <person name="Gnirke A."/>
            <person name="Goyette A."/>
            <person name="Graham J."/>
            <person name="Grandbois E."/>
            <person name="Gyaltsen K."/>
            <person name="Hafez N."/>
            <person name="Hagopian D."/>
            <person name="Hagos B."/>
            <person name="Hall J."/>
            <person name="Hatcher B."/>
            <person name="Heller A."/>
            <person name="Higgins H."/>
            <person name="Honan T."/>
            <person name="Horn A."/>
            <person name="Houde N."/>
            <person name="Hughes L."/>
            <person name="Hulme W."/>
            <person name="Husby E."/>
            <person name="Iliev I."/>
            <person name="Jaffe D."/>
            <person name="Jones C."/>
            <person name="Kamal M."/>
            <person name="Kamat A."/>
            <person name="Kamvysselis M."/>
            <person name="Karlsson E."/>
            <person name="Kells C."/>
            <person name="Kieu A."/>
            <person name="Kisner P."/>
            <person name="Kodira C."/>
            <person name="Kulbokas E."/>
            <person name="Labutti K."/>
            <person name="Lama D."/>
            <person name="Landers T."/>
            <person name="Leger J."/>
            <person name="Levine S."/>
            <person name="Lewis D."/>
            <person name="Lewis T."/>
            <person name="Lindblad-toh K."/>
            <person name="Liu X."/>
            <person name="Lokyitsang T."/>
            <person name="Lokyitsang Y."/>
            <person name="Lucien O."/>
            <person name="Lui A."/>
            <person name="Ma L.J."/>
            <person name="Mabbitt R."/>
            <person name="Macdonald J."/>
            <person name="Maclean C."/>
            <person name="Major J."/>
            <person name="Manning J."/>
            <person name="Marabella R."/>
            <person name="Maru K."/>
            <person name="Matthews C."/>
            <person name="Mauceli E."/>
            <person name="Mccarthy M."/>
            <person name="Mcdonough S."/>
            <person name="Mcghee T."/>
            <person name="Meldrim J."/>
            <person name="Meneus L."/>
            <person name="Mesirov J."/>
            <person name="Mihalev A."/>
            <person name="Mihova T."/>
            <person name="Mikkelsen T."/>
            <person name="Mlenga V."/>
            <person name="Moru K."/>
            <person name="Mozes J."/>
            <person name="Mulrain L."/>
            <person name="Munson G."/>
            <person name="Naylor J."/>
            <person name="Newes C."/>
            <person name="Nguyen C."/>
            <person name="Nguyen N."/>
            <person name="Nguyen T."/>
            <person name="Nicol R."/>
            <person name="Nielsen C."/>
            <person name="Nizzari M."/>
            <person name="Norbu C."/>
            <person name="Norbu N."/>
            <person name="O'donnell P."/>
            <person name="Okoawo O."/>
            <person name="O'leary S."/>
            <person name="Omotosho B."/>
            <person name="O'neill K."/>
            <person name="Osman S."/>
            <person name="Parker S."/>
            <person name="Perrin D."/>
            <person name="Phunkhang P."/>
            <person name="Piqani B."/>
            <person name="Purcell S."/>
            <person name="Rachupka T."/>
            <person name="Ramasamy U."/>
            <person name="Rameau R."/>
            <person name="Ray V."/>
            <person name="Raymond C."/>
            <person name="Retta R."/>
            <person name="Richardson S."/>
            <person name="Rise C."/>
            <person name="Rodriguez J."/>
            <person name="Rogers J."/>
            <person name="Rogov P."/>
            <person name="Rutman M."/>
            <person name="Schupbach R."/>
            <person name="Seaman C."/>
            <person name="Settipalli S."/>
            <person name="Sharpe T."/>
            <person name="Sheridan J."/>
            <person name="Sherpa N."/>
            <person name="Shi J."/>
            <person name="Smirnov S."/>
            <person name="Smith C."/>
            <person name="Sougnez C."/>
            <person name="Spencer B."/>
            <person name="Stalker J."/>
            <person name="Stange-thomann N."/>
            <person name="Stavropoulos S."/>
            <person name="Stetson K."/>
            <person name="Stone C."/>
            <person name="Stone S."/>
            <person name="Stubbs M."/>
            <person name="Talamas J."/>
            <person name="Tchuinga P."/>
            <person name="Tenzing P."/>
            <person name="Tesfaye S."/>
            <person name="Theodore J."/>
            <person name="Thoulutsang Y."/>
            <person name="Topham K."/>
            <person name="Towey S."/>
            <person name="Tsamla T."/>
            <person name="Tsomo N."/>
            <person name="Vallee D."/>
            <person name="Vassiliev H."/>
            <person name="Venkataraman V."/>
            <person name="Vinson J."/>
            <person name="Vo A."/>
            <person name="Wade C."/>
            <person name="Wang S."/>
            <person name="Wangchuk T."/>
            <person name="Wangdi T."/>
            <person name="Whittaker C."/>
            <person name="Wilkinson J."/>
            <person name="Wu Y."/>
            <person name="Wyman D."/>
            <person name="Yadav S."/>
            <person name="Yang S."/>
            <person name="Yang X."/>
            <person name="Yeager S."/>
            <person name="Yee E."/>
            <person name="Young G."/>
            <person name="Zainoun J."/>
            <person name="Zembeck L."/>
            <person name="Zimmer A."/>
            <person name="Zody M."/>
            <person name="Lander E."/>
        </authorList>
    </citation>
    <scope>NUCLEOTIDE SEQUENCE [LARGE SCALE GENOMIC DNA]</scope>
</reference>
<dbReference type="Gene3D" id="3.40.50.720">
    <property type="entry name" value="NAD(P)-binding Rossmann-like Domain"/>
    <property type="match status" value="1"/>
</dbReference>
<dbReference type="Pfam" id="PF02801">
    <property type="entry name" value="Ketoacyl-synt_C"/>
    <property type="match status" value="1"/>
</dbReference>
<dbReference type="InterPro" id="IPR016035">
    <property type="entry name" value="Acyl_Trfase/lysoPLipase"/>
</dbReference>
<dbReference type="SUPFAM" id="SSF50129">
    <property type="entry name" value="GroES-like"/>
    <property type="match status" value="1"/>
</dbReference>
<evidence type="ECO:0000313" key="69">
    <source>
        <dbReference type="Ensembl" id="ENSCSAVP00000011720.1"/>
    </source>
</evidence>
<comment type="catalytic activity">
    <reaction evidence="38">
        <text>tetradecanoyl-[ACP] + malonyl-[ACP] + H(+) = 3-oxohexadecanoyl-[ACP] + holo-[ACP] + CO2</text>
        <dbReference type="Rhea" id="RHEA:41900"/>
        <dbReference type="Rhea" id="RHEA-COMP:9623"/>
        <dbReference type="Rhea" id="RHEA-COMP:9648"/>
        <dbReference type="Rhea" id="RHEA-COMP:9649"/>
        <dbReference type="Rhea" id="RHEA-COMP:9685"/>
        <dbReference type="ChEBI" id="CHEBI:15378"/>
        <dbReference type="ChEBI" id="CHEBI:16526"/>
        <dbReference type="ChEBI" id="CHEBI:64479"/>
        <dbReference type="ChEBI" id="CHEBI:78449"/>
        <dbReference type="ChEBI" id="CHEBI:78477"/>
        <dbReference type="ChEBI" id="CHEBI:78478"/>
    </reaction>
    <physiologicalReaction direction="left-to-right" evidence="38">
        <dbReference type="Rhea" id="RHEA:41901"/>
    </physiologicalReaction>
</comment>
<dbReference type="SUPFAM" id="SSF47336">
    <property type="entry name" value="ACP-like"/>
    <property type="match status" value="1"/>
</dbReference>
<keyword evidence="70" id="KW-1185">Reference proteome</keyword>
<dbReference type="GeneTree" id="ENSGT00940000157276"/>
<dbReference type="STRING" id="51511.ENSCSAVP00000011720"/>
<dbReference type="GO" id="GO:0004312">
    <property type="term" value="F:fatty acid synthase activity"/>
    <property type="evidence" value="ECO:0007669"/>
    <property type="project" value="UniProtKB-EC"/>
</dbReference>
<comment type="catalytic activity">
    <reaction evidence="57">
        <text>decanoyl-[ACP] + malonyl-[ACP] + H(+) = 3-oxododecanoyl-[ACP] + holo-[ACP] + CO2</text>
        <dbReference type="Rhea" id="RHEA:41868"/>
        <dbReference type="Rhea" id="RHEA-COMP:9623"/>
        <dbReference type="Rhea" id="RHEA-COMP:9640"/>
        <dbReference type="Rhea" id="RHEA-COMP:9641"/>
        <dbReference type="Rhea" id="RHEA-COMP:9685"/>
        <dbReference type="ChEBI" id="CHEBI:15378"/>
        <dbReference type="ChEBI" id="CHEBI:16526"/>
        <dbReference type="ChEBI" id="CHEBI:64479"/>
        <dbReference type="ChEBI" id="CHEBI:78449"/>
        <dbReference type="ChEBI" id="CHEBI:78468"/>
        <dbReference type="ChEBI" id="CHEBI:78469"/>
    </reaction>
    <physiologicalReaction direction="left-to-right" evidence="57">
        <dbReference type="Rhea" id="RHEA:41869"/>
    </physiologicalReaction>
</comment>
<evidence type="ECO:0000256" key="16">
    <source>
        <dbReference type="ARBA" id="ARBA00022898"/>
    </source>
</evidence>
<evidence type="ECO:0000256" key="33">
    <source>
        <dbReference type="ARBA" id="ARBA00044883"/>
    </source>
</evidence>
<comment type="catalytic activity">
    <reaction evidence="37">
        <text>3-oxodecanoyl-[ACP] + NADPH + H(+) = (3R)-hydroxydecanoyl-[ACP] + NADP(+)</text>
        <dbReference type="Rhea" id="RHEA:41856"/>
        <dbReference type="Rhea" id="RHEA-COMP:9637"/>
        <dbReference type="Rhea" id="RHEA-COMP:9638"/>
        <dbReference type="ChEBI" id="CHEBI:15378"/>
        <dbReference type="ChEBI" id="CHEBI:57783"/>
        <dbReference type="ChEBI" id="CHEBI:58349"/>
        <dbReference type="ChEBI" id="CHEBI:78464"/>
        <dbReference type="ChEBI" id="CHEBI:78466"/>
    </reaction>
    <physiologicalReaction direction="left-to-right" evidence="37">
        <dbReference type="Rhea" id="RHEA:41857"/>
    </physiologicalReaction>
</comment>
<evidence type="ECO:0000259" key="68">
    <source>
        <dbReference type="PROSITE" id="PS52019"/>
    </source>
</evidence>
<comment type="catalytic activity">
    <reaction evidence="54">
        <text>hexadecanoyl-[ACP] + H2O = hexadecanoate + holo-[ACP] + H(+)</text>
        <dbReference type="Rhea" id="RHEA:41932"/>
        <dbReference type="Rhea" id="RHEA-COMP:9652"/>
        <dbReference type="Rhea" id="RHEA-COMP:9685"/>
        <dbReference type="ChEBI" id="CHEBI:7896"/>
        <dbReference type="ChEBI" id="CHEBI:15377"/>
        <dbReference type="ChEBI" id="CHEBI:15378"/>
        <dbReference type="ChEBI" id="CHEBI:64479"/>
        <dbReference type="ChEBI" id="CHEBI:78483"/>
        <dbReference type="EC" id="3.1.2.14"/>
    </reaction>
    <physiologicalReaction direction="left-to-right" evidence="54">
        <dbReference type="Rhea" id="RHEA:41933"/>
    </physiologicalReaction>
</comment>
<evidence type="ECO:0000256" key="15">
    <source>
        <dbReference type="ARBA" id="ARBA00022857"/>
    </source>
</evidence>
<dbReference type="SUPFAM" id="SSF51735">
    <property type="entry name" value="NAD(P)-binding Rossmann-fold domains"/>
    <property type="match status" value="2"/>
</dbReference>
<dbReference type="CDD" id="cd05195">
    <property type="entry name" value="enoyl_red"/>
    <property type="match status" value="1"/>
</dbReference>
<dbReference type="InterPro" id="IPR042104">
    <property type="entry name" value="PKS_dehydratase_sf"/>
</dbReference>
<dbReference type="EC" id="1.1.1.100" evidence="5"/>
<comment type="catalytic activity">
    <reaction evidence="59">
        <text>3-oxododecanoyl-[ACP] + NADPH + H(+) = (3R)-hydroxydodecanoyl-[ACP] + NADP(+)</text>
        <dbReference type="Rhea" id="RHEA:41872"/>
        <dbReference type="Rhea" id="RHEA-COMP:9641"/>
        <dbReference type="Rhea" id="RHEA-COMP:9642"/>
        <dbReference type="ChEBI" id="CHEBI:15378"/>
        <dbReference type="ChEBI" id="CHEBI:57783"/>
        <dbReference type="ChEBI" id="CHEBI:58349"/>
        <dbReference type="ChEBI" id="CHEBI:78469"/>
        <dbReference type="ChEBI" id="CHEBI:78470"/>
    </reaction>
    <physiologicalReaction direction="left-to-right" evidence="59">
        <dbReference type="Rhea" id="RHEA:41873"/>
    </physiologicalReaction>
</comment>
<evidence type="ECO:0000256" key="39">
    <source>
        <dbReference type="ARBA" id="ARBA00047500"/>
    </source>
</evidence>
<comment type="catalytic activity">
    <reaction evidence="50">
        <text>a fatty acyl-[ACP] + malonyl-[ACP] + H(+) = a 3-oxoacyl-[ACP] + holo-[ACP] + CO2</text>
        <dbReference type="Rhea" id="RHEA:22836"/>
        <dbReference type="Rhea" id="RHEA-COMP:9623"/>
        <dbReference type="Rhea" id="RHEA-COMP:9685"/>
        <dbReference type="Rhea" id="RHEA-COMP:9916"/>
        <dbReference type="Rhea" id="RHEA-COMP:14125"/>
        <dbReference type="ChEBI" id="CHEBI:15378"/>
        <dbReference type="ChEBI" id="CHEBI:16526"/>
        <dbReference type="ChEBI" id="CHEBI:64479"/>
        <dbReference type="ChEBI" id="CHEBI:78449"/>
        <dbReference type="ChEBI" id="CHEBI:78776"/>
        <dbReference type="ChEBI" id="CHEBI:138651"/>
        <dbReference type="EC" id="2.3.1.41"/>
    </reaction>
    <physiologicalReaction direction="left-to-right" evidence="50">
        <dbReference type="Rhea" id="RHEA:22837"/>
    </physiologicalReaction>
</comment>
<comment type="catalytic activity">
    <reaction evidence="61">
        <text>3-oxooctanoyl-[ACP] + NADPH + H(+) = (3R)-hydroxyoctanoyl-[ACP] + NADP(+)</text>
        <dbReference type="Rhea" id="RHEA:41840"/>
        <dbReference type="Rhea" id="RHEA-COMP:9633"/>
        <dbReference type="Rhea" id="RHEA-COMP:9634"/>
        <dbReference type="ChEBI" id="CHEBI:15378"/>
        <dbReference type="ChEBI" id="CHEBI:57783"/>
        <dbReference type="ChEBI" id="CHEBI:58349"/>
        <dbReference type="ChEBI" id="CHEBI:78460"/>
        <dbReference type="ChEBI" id="CHEBI:78461"/>
    </reaction>
    <physiologicalReaction direction="left-to-right" evidence="61">
        <dbReference type="Rhea" id="RHEA:41841"/>
    </physiologicalReaction>
</comment>
<dbReference type="SMART" id="SM00827">
    <property type="entry name" value="PKS_AT"/>
    <property type="match status" value="1"/>
</dbReference>
<dbReference type="InterPro" id="IPR032821">
    <property type="entry name" value="PKS_assoc"/>
</dbReference>
<keyword evidence="11" id="KW-0808">Transferase</keyword>
<comment type="catalytic activity">
    <reaction evidence="49">
        <text>(2E)-octenoyl-[ACP] + NADPH + H(+) = octanoyl-[ACP] + NADP(+)</text>
        <dbReference type="Rhea" id="RHEA:41848"/>
        <dbReference type="Rhea" id="RHEA-COMP:9635"/>
        <dbReference type="Rhea" id="RHEA-COMP:9636"/>
        <dbReference type="ChEBI" id="CHEBI:15378"/>
        <dbReference type="ChEBI" id="CHEBI:57783"/>
        <dbReference type="ChEBI" id="CHEBI:58349"/>
        <dbReference type="ChEBI" id="CHEBI:78462"/>
        <dbReference type="ChEBI" id="CHEBI:78463"/>
    </reaction>
    <physiologicalReaction direction="left-to-right" evidence="49">
        <dbReference type="Rhea" id="RHEA:41849"/>
    </physiologicalReaction>
</comment>
<evidence type="ECO:0000256" key="24">
    <source>
        <dbReference type="ARBA" id="ARBA00023351"/>
    </source>
</evidence>
<keyword evidence="22" id="KW-0511">Multifunctional enzyme</keyword>
<evidence type="ECO:0000256" key="25">
    <source>
        <dbReference type="ARBA" id="ARBA00023373"/>
    </source>
</evidence>
<evidence type="ECO:0000256" key="36">
    <source>
        <dbReference type="ARBA" id="ARBA00047400"/>
    </source>
</evidence>
<comment type="catalytic activity">
    <reaction evidence="53">
        <text>holo-[ACP] + acetyl-CoA = acetyl-[ACP] + CoA</text>
        <dbReference type="Rhea" id="RHEA:41788"/>
        <dbReference type="Rhea" id="RHEA-COMP:9621"/>
        <dbReference type="Rhea" id="RHEA-COMP:9685"/>
        <dbReference type="ChEBI" id="CHEBI:57287"/>
        <dbReference type="ChEBI" id="CHEBI:57288"/>
        <dbReference type="ChEBI" id="CHEBI:64479"/>
        <dbReference type="ChEBI" id="CHEBI:78446"/>
        <dbReference type="EC" id="2.3.1.38"/>
    </reaction>
    <physiologicalReaction direction="left-to-right" evidence="53">
        <dbReference type="Rhea" id="RHEA:41789"/>
    </physiologicalReaction>
</comment>
<dbReference type="InterPro" id="IPR016039">
    <property type="entry name" value="Thiolase-like"/>
</dbReference>
<dbReference type="Gene3D" id="1.10.1200.10">
    <property type="entry name" value="ACP-like"/>
    <property type="match status" value="1"/>
</dbReference>
<dbReference type="InterPro" id="IPR020843">
    <property type="entry name" value="ER"/>
</dbReference>
<keyword evidence="16" id="KW-0663">Pyridoxal phosphate</keyword>
<dbReference type="InterPro" id="IPR009081">
    <property type="entry name" value="PP-bd_ACP"/>
</dbReference>
<evidence type="ECO:0000256" key="3">
    <source>
        <dbReference type="ARBA" id="ARBA00012480"/>
    </source>
</evidence>
<evidence type="ECO:0000256" key="58">
    <source>
        <dbReference type="ARBA" id="ARBA00049171"/>
    </source>
</evidence>
<comment type="catalytic activity">
    <reaction evidence="64">
        <text>octanoyl-[ACP] + malonyl-[ACP] + H(+) = 3-oxodecanoyl-[ACP] + holo-[ACP] + CO2</text>
        <dbReference type="Rhea" id="RHEA:41852"/>
        <dbReference type="Rhea" id="RHEA-COMP:9623"/>
        <dbReference type="Rhea" id="RHEA-COMP:9636"/>
        <dbReference type="Rhea" id="RHEA-COMP:9637"/>
        <dbReference type="Rhea" id="RHEA-COMP:9685"/>
        <dbReference type="ChEBI" id="CHEBI:15378"/>
        <dbReference type="ChEBI" id="CHEBI:16526"/>
        <dbReference type="ChEBI" id="CHEBI:64479"/>
        <dbReference type="ChEBI" id="CHEBI:78449"/>
        <dbReference type="ChEBI" id="CHEBI:78463"/>
        <dbReference type="ChEBI" id="CHEBI:78464"/>
    </reaction>
    <physiologicalReaction direction="left-to-right" evidence="64">
        <dbReference type="Rhea" id="RHEA:41853"/>
    </physiologicalReaction>
</comment>
<dbReference type="Gene3D" id="3.40.50.1820">
    <property type="entry name" value="alpha/beta hydrolase"/>
    <property type="match status" value="1"/>
</dbReference>
<dbReference type="InterPro" id="IPR014031">
    <property type="entry name" value="Ketoacyl_synth_C"/>
</dbReference>
<dbReference type="Pfam" id="PF08659">
    <property type="entry name" value="KR"/>
    <property type="match status" value="1"/>
</dbReference>
<evidence type="ECO:0000256" key="46">
    <source>
        <dbReference type="ARBA" id="ARBA00048281"/>
    </source>
</evidence>
<evidence type="ECO:0000256" key="55">
    <source>
        <dbReference type="ARBA" id="ARBA00048935"/>
    </source>
</evidence>
<dbReference type="GO" id="GO:0019171">
    <property type="term" value="F:(3R)-hydroxyacyl-[acyl-carrier-protein] dehydratase activity"/>
    <property type="evidence" value="ECO:0007669"/>
    <property type="project" value="UniProtKB-EC"/>
</dbReference>
<comment type="catalytic activity">
    <reaction evidence="44">
        <text>acetyl-[ACP] + malonyl-[ACP] + H(+) = 3-oxobutanoyl-[ACP] + holo-[ACP] + CO2</text>
        <dbReference type="Rhea" id="RHEA:41800"/>
        <dbReference type="Rhea" id="RHEA-COMP:9621"/>
        <dbReference type="Rhea" id="RHEA-COMP:9623"/>
        <dbReference type="Rhea" id="RHEA-COMP:9625"/>
        <dbReference type="Rhea" id="RHEA-COMP:9685"/>
        <dbReference type="ChEBI" id="CHEBI:15378"/>
        <dbReference type="ChEBI" id="CHEBI:16526"/>
        <dbReference type="ChEBI" id="CHEBI:64479"/>
        <dbReference type="ChEBI" id="CHEBI:78446"/>
        <dbReference type="ChEBI" id="CHEBI:78449"/>
        <dbReference type="ChEBI" id="CHEBI:78450"/>
    </reaction>
    <physiologicalReaction direction="left-to-right" evidence="44">
        <dbReference type="Rhea" id="RHEA:41801"/>
    </physiologicalReaction>
</comment>
<evidence type="ECO:0000256" key="12">
    <source>
        <dbReference type="ARBA" id="ARBA00022799"/>
    </source>
</evidence>
<evidence type="ECO:0000256" key="56">
    <source>
        <dbReference type="ARBA" id="ARBA00049019"/>
    </source>
</evidence>
<feature type="active site" description="Proton acceptor; for dehydratase activity" evidence="65">
    <location>
        <position position="874"/>
    </location>
</feature>
<dbReference type="UniPathway" id="UPA00094"/>
<dbReference type="PROSITE" id="PS00606">
    <property type="entry name" value="KS3_1"/>
    <property type="match status" value="1"/>
</dbReference>
<dbReference type="Pfam" id="PF00975">
    <property type="entry name" value="Thioesterase"/>
    <property type="match status" value="1"/>
</dbReference>
<evidence type="ECO:0000256" key="10">
    <source>
        <dbReference type="ARBA" id="ARBA00022553"/>
    </source>
</evidence>
<evidence type="ECO:0000256" key="32">
    <source>
        <dbReference type="ARBA" id="ARBA00023442"/>
    </source>
</evidence>
<dbReference type="InterPro" id="IPR049900">
    <property type="entry name" value="PKS_mFAS_DH"/>
</dbReference>
<evidence type="ECO:0000256" key="47">
    <source>
        <dbReference type="ARBA" id="ARBA00048289"/>
    </source>
</evidence>
<dbReference type="SUPFAM" id="SSF53474">
    <property type="entry name" value="alpha/beta-Hydrolases"/>
    <property type="match status" value="1"/>
</dbReference>
<comment type="catalytic activity">
    <reaction evidence="43">
        <text>3-oxobutanoyl-[ACP] + NADPH + H(+) = (3R)-hydroxybutanoyl-[ACP] + NADP(+)</text>
        <dbReference type="Rhea" id="RHEA:41804"/>
        <dbReference type="Rhea" id="RHEA-COMP:9625"/>
        <dbReference type="Rhea" id="RHEA-COMP:9626"/>
        <dbReference type="ChEBI" id="CHEBI:15378"/>
        <dbReference type="ChEBI" id="CHEBI:57783"/>
        <dbReference type="ChEBI" id="CHEBI:58349"/>
        <dbReference type="ChEBI" id="CHEBI:78450"/>
        <dbReference type="ChEBI" id="CHEBI:78451"/>
    </reaction>
    <physiologicalReaction direction="left-to-right" evidence="43">
        <dbReference type="Rhea" id="RHEA:41805"/>
    </physiologicalReaction>
</comment>
<evidence type="ECO:0000256" key="17">
    <source>
        <dbReference type="ARBA" id="ARBA00022990"/>
    </source>
</evidence>
<dbReference type="InParanoid" id="H2Z2A8"/>
<dbReference type="Pfam" id="PF00698">
    <property type="entry name" value="Acyl_transf_1"/>
    <property type="match status" value="1"/>
</dbReference>
<dbReference type="InterPro" id="IPR029058">
    <property type="entry name" value="AB_hydrolase_fold"/>
</dbReference>
<dbReference type="Gene3D" id="3.30.70.3290">
    <property type="match status" value="1"/>
</dbReference>
<dbReference type="InterPro" id="IPR001227">
    <property type="entry name" value="Ac_transferase_dom_sf"/>
</dbReference>
<dbReference type="SMART" id="SM00825">
    <property type="entry name" value="PKS_KS"/>
    <property type="match status" value="1"/>
</dbReference>
<evidence type="ECO:0000256" key="54">
    <source>
        <dbReference type="ARBA" id="ARBA00048704"/>
    </source>
</evidence>
<feature type="domain" description="PKS/mFAS DH" evidence="68">
    <location>
        <begin position="841"/>
        <end position="1093"/>
    </location>
</feature>
<comment type="catalytic activity">
    <reaction evidence="34">
        <text>3-oxooctadecanoyl-[ACP] + NADPH + H(+) = (3R)-hydroxyoctadecanoyl-[ACP] + NADP(+)</text>
        <dbReference type="Rhea" id="RHEA:41920"/>
        <dbReference type="Rhea" id="RHEA-COMP:9653"/>
        <dbReference type="Rhea" id="RHEA-COMP:9654"/>
        <dbReference type="ChEBI" id="CHEBI:15378"/>
        <dbReference type="ChEBI" id="CHEBI:57783"/>
        <dbReference type="ChEBI" id="CHEBI:58349"/>
        <dbReference type="ChEBI" id="CHEBI:78487"/>
        <dbReference type="ChEBI" id="CHEBI:78488"/>
    </reaction>
    <physiologicalReaction direction="left-to-right" evidence="34">
        <dbReference type="Rhea" id="RHEA:41921"/>
    </physiologicalReaction>
</comment>
<evidence type="ECO:0000256" key="9">
    <source>
        <dbReference type="ARBA" id="ARBA00022516"/>
    </source>
</evidence>
<evidence type="ECO:0000256" key="52">
    <source>
        <dbReference type="ARBA" id="ARBA00048650"/>
    </source>
</evidence>
<comment type="catalytic activity">
    <reaction evidence="41">
        <text>(2E)-hexadecenoyl-[ACP] + NADPH + H(+) = hexadecanoyl-[ACP] + NADP(+)</text>
        <dbReference type="Rhea" id="RHEA:41912"/>
        <dbReference type="Rhea" id="RHEA-COMP:9651"/>
        <dbReference type="Rhea" id="RHEA-COMP:9652"/>
        <dbReference type="ChEBI" id="CHEBI:15378"/>
        <dbReference type="ChEBI" id="CHEBI:57783"/>
        <dbReference type="ChEBI" id="CHEBI:58349"/>
        <dbReference type="ChEBI" id="CHEBI:78481"/>
        <dbReference type="ChEBI" id="CHEBI:78483"/>
    </reaction>
    <physiologicalReaction direction="left-to-right" evidence="41">
        <dbReference type="Rhea" id="RHEA:41913"/>
    </physiologicalReaction>
</comment>
<evidence type="ECO:0000256" key="53">
    <source>
        <dbReference type="ARBA" id="ARBA00048691"/>
    </source>
</evidence>
<dbReference type="GO" id="GO:0004313">
    <property type="term" value="F:[acyl-carrier-protein] S-acetyltransferase activity"/>
    <property type="evidence" value="ECO:0007669"/>
    <property type="project" value="UniProtKB-EC"/>
</dbReference>
<dbReference type="InterPro" id="IPR013968">
    <property type="entry name" value="PKS_KR"/>
</dbReference>
<comment type="catalytic activity">
    <reaction evidence="23">
        <text>(3R)-hydroxyoctanoyl-[ACP] = (2E)-octenoyl-[ACP] + H2O</text>
        <dbReference type="Rhea" id="RHEA:41844"/>
        <dbReference type="Rhea" id="RHEA-COMP:9634"/>
        <dbReference type="Rhea" id="RHEA-COMP:9635"/>
        <dbReference type="ChEBI" id="CHEBI:15377"/>
        <dbReference type="ChEBI" id="CHEBI:78461"/>
        <dbReference type="ChEBI" id="CHEBI:78462"/>
    </reaction>
    <physiologicalReaction direction="left-to-right" evidence="23">
        <dbReference type="Rhea" id="RHEA:41845"/>
    </physiologicalReaction>
</comment>
<dbReference type="Gene3D" id="3.90.180.10">
    <property type="entry name" value="Medium-chain alcohol dehydrogenases, catalytic domain"/>
    <property type="match status" value="1"/>
</dbReference>
<keyword evidence="13" id="KW-0378">Hydrolase</keyword>
<dbReference type="Gene3D" id="3.40.47.10">
    <property type="match status" value="1"/>
</dbReference>
<dbReference type="InterPro" id="IPR014043">
    <property type="entry name" value="Acyl_transferase_dom"/>
</dbReference>
<dbReference type="Pfam" id="PF16197">
    <property type="entry name" value="KAsynt_C_assoc"/>
    <property type="match status" value="1"/>
</dbReference>
<dbReference type="Pfam" id="PF00109">
    <property type="entry name" value="ketoacyl-synt"/>
    <property type="match status" value="1"/>
</dbReference>
<dbReference type="InterPro" id="IPR020841">
    <property type="entry name" value="PKS_Beta-ketoAc_synthase_dom"/>
</dbReference>
<keyword evidence="9" id="KW-0444">Lipid biosynthesis</keyword>
<dbReference type="InterPro" id="IPR001031">
    <property type="entry name" value="Thioesterase"/>
</dbReference>
<dbReference type="PROSITE" id="PS52019">
    <property type="entry name" value="PKS_MFAS_DH"/>
    <property type="match status" value="1"/>
</dbReference>
<comment type="catalytic activity">
    <reaction evidence="30">
        <text>(3R)-hydroxyhexadecanoyl-[ACP] = (2E)-hexadecenoyl-[ACP] + H2O</text>
        <dbReference type="Rhea" id="RHEA:41908"/>
        <dbReference type="Rhea" id="RHEA-COMP:9650"/>
        <dbReference type="Rhea" id="RHEA-COMP:9651"/>
        <dbReference type="ChEBI" id="CHEBI:15377"/>
        <dbReference type="ChEBI" id="CHEBI:78480"/>
        <dbReference type="ChEBI" id="CHEBI:78481"/>
    </reaction>
    <physiologicalReaction direction="left-to-right" evidence="30">
        <dbReference type="Rhea" id="RHEA:41909"/>
    </physiologicalReaction>
</comment>
<dbReference type="GO" id="GO:0005737">
    <property type="term" value="C:cytoplasm"/>
    <property type="evidence" value="ECO:0007669"/>
    <property type="project" value="TreeGrafter"/>
</dbReference>
<comment type="catalytic activity">
    <reaction evidence="55">
        <text>3-oxotetradecanoyl-[ACP] + NADPH + H(+) = (3R)-hydroxytetradecanoyl-[ACP] + NADP(+)</text>
        <dbReference type="Rhea" id="RHEA:41888"/>
        <dbReference type="Rhea" id="RHEA-COMP:9645"/>
        <dbReference type="Rhea" id="RHEA-COMP:9646"/>
        <dbReference type="ChEBI" id="CHEBI:15378"/>
        <dbReference type="ChEBI" id="CHEBI:57783"/>
        <dbReference type="ChEBI" id="CHEBI:58349"/>
        <dbReference type="ChEBI" id="CHEBI:78473"/>
        <dbReference type="ChEBI" id="CHEBI:78474"/>
    </reaction>
    <physiologicalReaction direction="left-to-right" evidence="55">
        <dbReference type="Rhea" id="RHEA:41889"/>
    </physiologicalReaction>
</comment>
<evidence type="ECO:0000256" key="11">
    <source>
        <dbReference type="ARBA" id="ARBA00022679"/>
    </source>
</evidence>
<evidence type="ECO:0000256" key="13">
    <source>
        <dbReference type="ARBA" id="ARBA00022801"/>
    </source>
</evidence>
<dbReference type="Pfam" id="PF21149">
    <property type="entry name" value="FAS_pseudo-KR"/>
    <property type="match status" value="1"/>
</dbReference>
<dbReference type="GO" id="GO:0031177">
    <property type="term" value="F:phosphopantetheine binding"/>
    <property type="evidence" value="ECO:0007669"/>
    <property type="project" value="InterPro"/>
</dbReference>
<dbReference type="GO" id="GO:0004315">
    <property type="term" value="F:3-oxoacyl-[acyl-carrier-protein] synthase activity"/>
    <property type="evidence" value="ECO:0007669"/>
    <property type="project" value="UniProtKB-EC"/>
</dbReference>
<keyword evidence="21" id="KW-0275">Fatty acid biosynthesis</keyword>
<evidence type="ECO:0000256" key="51">
    <source>
        <dbReference type="ARBA" id="ARBA00048571"/>
    </source>
</evidence>
<comment type="catalytic activity">
    <reaction evidence="27">
        <text>a (3R)-hydroxyacyl-[ACP] = a (2E)-enoyl-[ACP] + H2O</text>
        <dbReference type="Rhea" id="RHEA:13097"/>
        <dbReference type="Rhea" id="RHEA-COMP:9925"/>
        <dbReference type="Rhea" id="RHEA-COMP:9945"/>
        <dbReference type="ChEBI" id="CHEBI:15377"/>
        <dbReference type="ChEBI" id="CHEBI:78784"/>
        <dbReference type="ChEBI" id="CHEBI:78827"/>
        <dbReference type="EC" id="4.2.1.59"/>
    </reaction>
    <physiologicalReaction direction="left-to-right" evidence="27">
        <dbReference type="Rhea" id="RHEA:13098"/>
    </physiologicalReaction>
</comment>
<dbReference type="Ensembl" id="ENSCSAVT00000011857.1">
    <property type="protein sequence ID" value="ENSCSAVP00000011720.1"/>
    <property type="gene ID" value="ENSCSAVG00000006872.1"/>
</dbReference>
<dbReference type="InterPro" id="IPR050091">
    <property type="entry name" value="PKS_NRPS_Biosynth_Enz"/>
</dbReference>
<comment type="catalytic activity">
    <reaction evidence="46">
        <text>(2E)-dodecenoyl-[ACP] + NADPH + H(+) = dodecanoyl-[ACP] + NADP(+)</text>
        <dbReference type="Rhea" id="RHEA:41880"/>
        <dbReference type="Rhea" id="RHEA-COMP:9643"/>
        <dbReference type="Rhea" id="RHEA-COMP:9644"/>
        <dbReference type="ChEBI" id="CHEBI:15378"/>
        <dbReference type="ChEBI" id="CHEBI:57783"/>
        <dbReference type="ChEBI" id="CHEBI:58349"/>
        <dbReference type="ChEBI" id="CHEBI:65264"/>
        <dbReference type="ChEBI" id="CHEBI:78472"/>
    </reaction>
    <physiologicalReaction direction="left-to-right" evidence="46">
        <dbReference type="Rhea" id="RHEA:41881"/>
    </physiologicalReaction>
</comment>
<dbReference type="SUPFAM" id="SSF53901">
    <property type="entry name" value="Thiolase-like"/>
    <property type="match status" value="1"/>
</dbReference>
<dbReference type="SUPFAM" id="SSF55048">
    <property type="entry name" value="Probable ACP-binding domain of malonyl-CoA ACP transacylase"/>
    <property type="match status" value="1"/>
</dbReference>
<keyword evidence="12" id="KW-0702">S-nitrosylation</keyword>
<dbReference type="InterPro" id="IPR029063">
    <property type="entry name" value="SAM-dependent_MTases_sf"/>
</dbReference>
<comment type="catalytic activity">
    <reaction evidence="36">
        <text>a (3R)-hydroxyacyl-[ACP] + NADP(+) = a 3-oxoacyl-[ACP] + NADPH + H(+)</text>
        <dbReference type="Rhea" id="RHEA:17397"/>
        <dbReference type="Rhea" id="RHEA-COMP:9916"/>
        <dbReference type="Rhea" id="RHEA-COMP:9945"/>
        <dbReference type="ChEBI" id="CHEBI:15378"/>
        <dbReference type="ChEBI" id="CHEBI:57783"/>
        <dbReference type="ChEBI" id="CHEBI:58349"/>
        <dbReference type="ChEBI" id="CHEBI:78776"/>
        <dbReference type="ChEBI" id="CHEBI:78827"/>
        <dbReference type="EC" id="1.1.1.100"/>
    </reaction>
    <physiologicalReaction direction="right-to-left" evidence="36">
        <dbReference type="Rhea" id="RHEA:17399"/>
    </physiologicalReaction>
</comment>
<dbReference type="PANTHER" id="PTHR43775">
    <property type="entry name" value="FATTY ACID SYNTHASE"/>
    <property type="match status" value="1"/>
</dbReference>
<evidence type="ECO:0000256" key="8">
    <source>
        <dbReference type="ARBA" id="ARBA00022450"/>
    </source>
</evidence>
<evidence type="ECO:0000256" key="35">
    <source>
        <dbReference type="ARBA" id="ARBA00047394"/>
    </source>
</evidence>
<comment type="function">
    <text evidence="32">Fatty acid synthetase is a multifunctional enzyme that catalyzes the de novo biosynthesis of long-chain saturated fatty acids starting from acetyl-CoA and malonyl-CoA in the presence of NADPH. This multifunctional protein contains 7 catalytic activities and a site for the binding of the prosthetic group 4'-phosphopantetheine of the acyl carrier protein ([ACP]) domain.</text>
</comment>
<evidence type="ECO:0000256" key="60">
    <source>
        <dbReference type="ARBA" id="ARBA00049414"/>
    </source>
</evidence>
<feature type="region of interest" description="N-terminal hotdog fold" evidence="65">
    <location>
        <begin position="841"/>
        <end position="959"/>
    </location>
</feature>
<evidence type="ECO:0000256" key="59">
    <source>
        <dbReference type="ARBA" id="ARBA00049263"/>
    </source>
</evidence>
<evidence type="ECO:0000256" key="62">
    <source>
        <dbReference type="ARBA" id="ARBA00049449"/>
    </source>
</evidence>
<evidence type="ECO:0000256" key="50">
    <source>
        <dbReference type="ARBA" id="ARBA00048506"/>
    </source>
</evidence>
<dbReference type="PROSITE" id="PS50075">
    <property type="entry name" value="CARRIER"/>
    <property type="match status" value="1"/>
</dbReference>
<reference evidence="69" key="3">
    <citation type="submission" date="2025-09" db="UniProtKB">
        <authorList>
            <consortium name="Ensembl"/>
        </authorList>
    </citation>
    <scope>IDENTIFICATION</scope>
</reference>
<dbReference type="InterPro" id="IPR036736">
    <property type="entry name" value="ACP-like_sf"/>
</dbReference>
<comment type="catalytic activity">
    <reaction evidence="52">
        <text>a 2,3-saturated acyl-[ACP] + NADP(+) = a (2E)-enoyl-[ACP] + NADPH + H(+)</text>
        <dbReference type="Rhea" id="RHEA:22564"/>
        <dbReference type="Rhea" id="RHEA-COMP:9925"/>
        <dbReference type="Rhea" id="RHEA-COMP:9926"/>
        <dbReference type="ChEBI" id="CHEBI:15378"/>
        <dbReference type="ChEBI" id="CHEBI:57783"/>
        <dbReference type="ChEBI" id="CHEBI:58349"/>
        <dbReference type="ChEBI" id="CHEBI:78784"/>
        <dbReference type="ChEBI" id="CHEBI:78785"/>
        <dbReference type="EC" id="1.3.1.39"/>
    </reaction>
    <physiologicalReaction direction="right-to-left" evidence="52">
        <dbReference type="Rhea" id="RHEA:22566"/>
    </physiologicalReaction>
</comment>
<evidence type="ECO:0000256" key="42">
    <source>
        <dbReference type="ARBA" id="ARBA00047897"/>
    </source>
</evidence>
<dbReference type="SMART" id="SM00823">
    <property type="entry name" value="PKS_PP"/>
    <property type="match status" value="1"/>
</dbReference>
<comment type="catalytic activity">
    <reaction evidence="56">
        <text>(2E)-octadecenoyl-[ACP] + NADPH + H(+) = octadecanoyl-[ACP] + NADP(+)</text>
        <dbReference type="Rhea" id="RHEA:41928"/>
        <dbReference type="Rhea" id="RHEA-COMP:9655"/>
        <dbReference type="Rhea" id="RHEA-COMP:9656"/>
        <dbReference type="ChEBI" id="CHEBI:15378"/>
        <dbReference type="ChEBI" id="CHEBI:57783"/>
        <dbReference type="ChEBI" id="CHEBI:58349"/>
        <dbReference type="ChEBI" id="CHEBI:78489"/>
        <dbReference type="ChEBI" id="CHEBI:78495"/>
    </reaction>
    <physiologicalReaction direction="left-to-right" evidence="56">
        <dbReference type="Rhea" id="RHEA:41929"/>
    </physiologicalReaction>
</comment>
<evidence type="ECO:0000256" key="43">
    <source>
        <dbReference type="ARBA" id="ARBA00047953"/>
    </source>
</evidence>
<dbReference type="EC" id="1.3.1.39" evidence="2"/>
<evidence type="ECO:0000256" key="30">
    <source>
        <dbReference type="ARBA" id="ARBA00023401"/>
    </source>
</evidence>
<evidence type="ECO:0000256" key="49">
    <source>
        <dbReference type="ARBA" id="ARBA00048420"/>
    </source>
</evidence>
<dbReference type="SMART" id="SM00829">
    <property type="entry name" value="PKS_ER"/>
    <property type="match status" value="1"/>
</dbReference>
<comment type="catalytic activity">
    <reaction evidence="29">
        <text>(3R)-hydroxyoctadecanoyl-[ACP] = (2E)-octadecenoyl-[ACP] + H2O</text>
        <dbReference type="Rhea" id="RHEA:41924"/>
        <dbReference type="Rhea" id="RHEA-COMP:9654"/>
        <dbReference type="Rhea" id="RHEA-COMP:9655"/>
        <dbReference type="ChEBI" id="CHEBI:15377"/>
        <dbReference type="ChEBI" id="CHEBI:78488"/>
        <dbReference type="ChEBI" id="CHEBI:78489"/>
    </reaction>
    <physiologicalReaction direction="left-to-right" evidence="29">
        <dbReference type="Rhea" id="RHEA:41925"/>
    </physiologicalReaction>
</comment>
<dbReference type="EC" id="2.3.1.85" evidence="4"/>
<dbReference type="Gene3D" id="3.10.129.110">
    <property type="entry name" value="Polyketide synthase dehydratase"/>
    <property type="match status" value="1"/>
</dbReference>
<comment type="catalytic activity">
    <reaction evidence="42">
        <text>(2E)-hexenoyl-[ACP] + NADPH + H(+) = hexanoyl-[ACP] + NADP(+)</text>
        <dbReference type="Rhea" id="RHEA:41832"/>
        <dbReference type="Rhea" id="RHEA-COMP:9631"/>
        <dbReference type="Rhea" id="RHEA-COMP:9632"/>
        <dbReference type="ChEBI" id="CHEBI:15378"/>
        <dbReference type="ChEBI" id="CHEBI:57783"/>
        <dbReference type="ChEBI" id="CHEBI:58349"/>
        <dbReference type="ChEBI" id="CHEBI:78458"/>
        <dbReference type="ChEBI" id="CHEBI:78459"/>
    </reaction>
    <physiologicalReaction direction="left-to-right" evidence="42">
        <dbReference type="Rhea" id="RHEA:41833"/>
    </physiologicalReaction>
</comment>
<evidence type="ECO:0000256" key="29">
    <source>
        <dbReference type="ARBA" id="ARBA00023399"/>
    </source>
</evidence>
<dbReference type="OMA" id="KMRGGEF"/>
<evidence type="ECO:0000256" key="57">
    <source>
        <dbReference type="ARBA" id="ARBA00049109"/>
    </source>
</evidence>
<dbReference type="GO" id="GO:0004316">
    <property type="term" value="F:3-oxoacyl-[acyl-carrier-protein] reductase (NADPH) activity"/>
    <property type="evidence" value="ECO:0007669"/>
    <property type="project" value="UniProtKB-EC"/>
</dbReference>
<comment type="catalytic activity">
    <reaction evidence="25">
        <text>(3R)-hydroxyhexanoyl-[ACP] = (2E)-hexenoyl-[ACP] + H2O</text>
        <dbReference type="Rhea" id="RHEA:41828"/>
        <dbReference type="Rhea" id="RHEA-COMP:9630"/>
        <dbReference type="Rhea" id="RHEA-COMP:9631"/>
        <dbReference type="ChEBI" id="CHEBI:15377"/>
        <dbReference type="ChEBI" id="CHEBI:78457"/>
        <dbReference type="ChEBI" id="CHEBI:78458"/>
    </reaction>
    <physiologicalReaction direction="left-to-right" evidence="25">
        <dbReference type="Rhea" id="RHEA:41829"/>
    </physiologicalReaction>
</comment>
<comment type="catalytic activity">
    <reaction evidence="63">
        <text>(2E)-decenoyl-[ACP] + NADPH + H(+) = decanoyl-[ACP] + NADP(+)</text>
        <dbReference type="Rhea" id="RHEA:41864"/>
        <dbReference type="Rhea" id="RHEA-COMP:9639"/>
        <dbReference type="Rhea" id="RHEA-COMP:9640"/>
        <dbReference type="ChEBI" id="CHEBI:15378"/>
        <dbReference type="ChEBI" id="CHEBI:57783"/>
        <dbReference type="ChEBI" id="CHEBI:58349"/>
        <dbReference type="ChEBI" id="CHEBI:78467"/>
        <dbReference type="ChEBI" id="CHEBI:78468"/>
    </reaction>
    <physiologicalReaction direction="left-to-right" evidence="63">
        <dbReference type="Rhea" id="RHEA:41865"/>
    </physiologicalReaction>
</comment>
<comment type="catalytic activity">
    <reaction evidence="26">
        <text>(3R)-hydroxydecanoyl-[ACP] = (2E)-decenoyl-[ACP] + H2O</text>
        <dbReference type="Rhea" id="RHEA:41860"/>
        <dbReference type="Rhea" id="RHEA-COMP:9638"/>
        <dbReference type="Rhea" id="RHEA-COMP:9639"/>
        <dbReference type="ChEBI" id="CHEBI:15377"/>
        <dbReference type="ChEBI" id="CHEBI:78466"/>
        <dbReference type="ChEBI" id="CHEBI:78467"/>
    </reaction>
    <physiologicalReaction direction="left-to-right" evidence="26">
        <dbReference type="Rhea" id="RHEA:41861"/>
    </physiologicalReaction>
</comment>
<feature type="domain" description="Ketosynthase family 3 (KS3)" evidence="67">
    <location>
        <begin position="7"/>
        <end position="395"/>
    </location>
</feature>
<sequence>STITTMEDSVVITGVSGRFPESENVAEFWENLLNKVDMVTEDGRRWKPGLWGMPKRSGKLKNLDKLDASFFDIHPKQANNMCPQLRTLLEVTYEAIENAGVNPAHLAGTRTGWVGITTAEVKETLTRDHETTEGYTMTGTFNSMFANRLSYYFDLKGPSVSMDTACSSSMMALHMAFAAIKAGKCDAAVVGGTNVIFKPQGTLMCHRFNMLSLDGSCKTFDASANGYVRAEAVGAIFIQKKSAARRIYCEVLNANTNSDGRKAEGITYPSGNRTQQAKLLEETYKECGINPNQVHYVEAHGTGTPAGDLQELTAIDKVMCADRKVPILVGSLKSNMGHSESASGVCSLVKCAVALRMGVIPPNLHYMTPNPNIKVIIGVNSFGFGGSNVHAVLRSCEERPMVDVPNQPTLTLITGRTEQGIKGKVIHCQIKLSRERAYFSSFMNKLSTVDPARHPYRGYTINMQDENREPIQEYAETKEQREIWYICSGMGSQWEEMGKSLLGIPIFLQAIDKCTAALNKYNFNVKDMIENSDSTTFGGVINSIVGITAIQIGLIDILTSLGIKPTGIVGHSMGEVACSYADECLTLEQTIEVAYLRGKCITDAKLPPGRMAAVGLTWQECIEQCYGSTVAPACHNSHDSVTITGPDNDVFKMVEKLKNQRIFARVVETNGIAYHSNHMQLVYPSYLEELRKVIPNPNRRSKLWLTTSAKDAEGASNYLNDVLFCSAEYHANNLGNTVQFHNAVKKIPDEVIVIEIAPNASLQPVLRRSLSSTCERVVLTDRKERNGIETLYKGIGQLHCLGVNCKVEAIAPNLTLPSPRDLLQIPTDWDHDQSWYMPKEEDFINSSGSGNSNLESHYTIDISAESKYHYLRGHIIDGRLILPITAYLHFVWQSLARYHQVELEDLPVQFDEIKLHRATTLQDSVELVVQIIPSTNEFRVTEGGNLLSTGSIQRYEGTIEKFEKLPQNGENYLTQKEIHRKLRLIGYHYKGDFQSLQLAKQNGQYGEVYFGGNYPPFIDSILQLFVIESGIQGMKLPLHIKQVQLIPVPKDLHGSRIPVKINRDLAAVTASGFVHVTGFQTVNTSRRARIDQPLVNKYVFVPNVETNLSKHDDEALQYERILQDYLGTYATIFSKYLTLSNGGTYAVKDRSYFENFEQSFPNAHFLRLLMTMTKNEESCSDERYYEPLFGHNYCLYSLDQTNGPVLVDGGTLEKLIKEHVPTLMADPLLNYCVSNSNILKSSLDVFLENCGNFVKLAELPNTYFGNHQDLISNQFNASPMVMRYNYFGLCGNASQDASIQWNPRTDAKAPPEVQNLNLVVCNKVFQHGMSVILLQNFCHGNGSGFHLQGRLSQIFLNKTLLYHWLHIHFYTTKNLNLCYTFRQIKEILESLNLEIITHKADGNFGSDLLLCRTRIQQSTPRVIQIDHNVDGFNWVDTIKKSMVAKENMWLAANSWSNGLAGMIKCVNKEAAGSFKIRSVYNKNSIISVYNKKLLGNKGSIDDVIGKNLVINVFKNGHWGTFRHTEIALQTHAKSPRACIKNTVKGETSSLQWVVMKSKPSESPECRVAYAALNENDLLLASGKMDARDNSGNFKLSEAGLGIEFSGYDKLNRKVMGIIQEGGLATHISVDTRFLWNIPDHWTLSEAASVPYAYIIAYYALTLKGKITEGKTLLIHNGSSPIGEASIAIALGHGCTVFTTVTSVESKTYLLQKFSKITEKNVFLALNNTMSENVKAETNGKGIEIYLVVSTSSSYEDSEQMMKCVAKHGRIVQIVGHDTPSNIPLGSLKTVSYHFVHVGSLFDNDDILKWEKAGKLLKEGIKSGVVQPLKSVMFQRHQIKEAFHHTEKTKYMEKVLIQVEDSNLNVDYNFRIYRTTFDPCKTYIITGGLGGFGLELCNWMVTRGAKNIVLTTRSGANTAYQQMYIKQWRSEGVTITVSTAQVNTEEGTKQLLNKDVAGIFHLAMVLRDAVIMNQSPKNFEEVCRPKCDGIKNLDRYSRQLCPDLQHFVVFSSVGSGIGNAGQTNYGYANSFMERVCEERKREGYPALAIQWGAVGDVGVAIETIGEKSVAGSFPQSMRSCLKTLDIFLSQCSDVTVLSMVLAPKENSMTQSLKKENKTVARTVADIMGIKTVRPSERKVPLTNFGLDSLMAVEISQLLERDFGVQLGTQEVQNITFAELEKIKADKVEMEISIPIQDNNDQPAEETREIVPSEVIIKLNDSKETNGLPWHFIHPIGGSSIVLKTIAKNLNSEAFGLNFTSQAPITSIRDLAAHYLQVIGKHECYNIVGYSFGASVALEMAMQVSKQGRNIKLVLIDGSH</sequence>
<evidence type="ECO:0000256" key="61">
    <source>
        <dbReference type="ARBA" id="ARBA00049422"/>
    </source>
</evidence>
<evidence type="ECO:0000256" key="65">
    <source>
        <dbReference type="PROSITE-ProRule" id="PRU01363"/>
    </source>
</evidence>
<feature type="active site" description="Proton donor; for dehydratase activity" evidence="65">
    <location>
        <position position="1019"/>
    </location>
</feature>
<dbReference type="GO" id="GO:0006633">
    <property type="term" value="P:fatty acid biosynthetic process"/>
    <property type="evidence" value="ECO:0007669"/>
    <property type="project" value="UniProtKB-UniPathway"/>
</dbReference>
<comment type="catalytic activity">
    <reaction evidence="51">
        <text>3-oxohexanoyl-[ACP] + NADPH + H(+) = (3R)-hydroxyhexanoyl-[ACP] + NADP(+)</text>
        <dbReference type="Rhea" id="RHEA:41824"/>
        <dbReference type="Rhea" id="RHEA-COMP:9629"/>
        <dbReference type="Rhea" id="RHEA-COMP:9630"/>
        <dbReference type="ChEBI" id="CHEBI:15378"/>
        <dbReference type="ChEBI" id="CHEBI:57783"/>
        <dbReference type="ChEBI" id="CHEBI:58349"/>
        <dbReference type="ChEBI" id="CHEBI:78456"/>
        <dbReference type="ChEBI" id="CHEBI:78457"/>
    </reaction>
    <physiologicalReaction direction="left-to-right" evidence="51">
        <dbReference type="Rhea" id="RHEA:41825"/>
    </physiologicalReaction>
</comment>
<dbReference type="EC" id="2.3.1.41" evidence="6"/>
<evidence type="ECO:0000256" key="45">
    <source>
        <dbReference type="ARBA" id="ARBA00048051"/>
    </source>
</evidence>
<comment type="catalytic activity">
    <reaction evidence="40">
        <text>dodecanoyl-[ACP] + malonyl-[ACP] + H(+) = 3-oxotetradecanoyl-[ACP] + holo-[ACP] + CO2</text>
        <dbReference type="Rhea" id="RHEA:41884"/>
        <dbReference type="Rhea" id="RHEA-COMP:9623"/>
        <dbReference type="Rhea" id="RHEA-COMP:9644"/>
        <dbReference type="Rhea" id="RHEA-COMP:9645"/>
        <dbReference type="Rhea" id="RHEA-COMP:9685"/>
        <dbReference type="ChEBI" id="CHEBI:15378"/>
        <dbReference type="ChEBI" id="CHEBI:16526"/>
        <dbReference type="ChEBI" id="CHEBI:64479"/>
        <dbReference type="ChEBI" id="CHEBI:65264"/>
        <dbReference type="ChEBI" id="CHEBI:78449"/>
        <dbReference type="ChEBI" id="CHEBI:78473"/>
    </reaction>
    <physiologicalReaction direction="left-to-right" evidence="40">
        <dbReference type="Rhea" id="RHEA:41885"/>
    </physiologicalReaction>
</comment>
<dbReference type="InterPro" id="IPR011032">
    <property type="entry name" value="GroES-like_sf"/>
</dbReference>
<dbReference type="eggNOG" id="KOG1202">
    <property type="taxonomic scope" value="Eukaryota"/>
</dbReference>
<evidence type="ECO:0000256" key="7">
    <source>
        <dbReference type="ARBA" id="ARBA00018769"/>
    </source>
</evidence>
<keyword evidence="14" id="KW-0276">Fatty acid metabolism</keyword>
<evidence type="ECO:0000256" key="22">
    <source>
        <dbReference type="ARBA" id="ARBA00023268"/>
    </source>
</evidence>
<comment type="catalytic activity">
    <reaction evidence="48">
        <text>holo-[ACP] + malonyl-CoA = malonyl-[ACP] + CoA</text>
        <dbReference type="Rhea" id="RHEA:41792"/>
        <dbReference type="Rhea" id="RHEA-COMP:9623"/>
        <dbReference type="Rhea" id="RHEA-COMP:9685"/>
        <dbReference type="ChEBI" id="CHEBI:57287"/>
        <dbReference type="ChEBI" id="CHEBI:57384"/>
        <dbReference type="ChEBI" id="CHEBI:64479"/>
        <dbReference type="ChEBI" id="CHEBI:78449"/>
        <dbReference type="EC" id="2.3.1.39"/>
    </reaction>
    <physiologicalReaction direction="left-to-right" evidence="48">
        <dbReference type="Rhea" id="RHEA:41793"/>
    </physiologicalReaction>
</comment>
<evidence type="ECO:0000256" key="6">
    <source>
        <dbReference type="ARBA" id="ARBA00013191"/>
    </source>
</evidence>
<dbReference type="SMART" id="SM00822">
    <property type="entry name" value="PKS_KR"/>
    <property type="match status" value="1"/>
</dbReference>
<comment type="catalytic activity">
    <reaction evidence="62">
        <text>butanoyl-[ACP] + malonyl-[ACP] + H(+) = 3-oxohexanoyl-[ACP] + holo-[ACP] + CO2</text>
        <dbReference type="Rhea" id="RHEA:41820"/>
        <dbReference type="Rhea" id="RHEA-COMP:9623"/>
        <dbReference type="Rhea" id="RHEA-COMP:9628"/>
        <dbReference type="Rhea" id="RHEA-COMP:9629"/>
        <dbReference type="Rhea" id="RHEA-COMP:9685"/>
        <dbReference type="ChEBI" id="CHEBI:15378"/>
        <dbReference type="ChEBI" id="CHEBI:16526"/>
        <dbReference type="ChEBI" id="CHEBI:64479"/>
        <dbReference type="ChEBI" id="CHEBI:78449"/>
        <dbReference type="ChEBI" id="CHEBI:78454"/>
        <dbReference type="ChEBI" id="CHEBI:78456"/>
    </reaction>
    <physiologicalReaction direction="left-to-right" evidence="62">
        <dbReference type="Rhea" id="RHEA:41821"/>
    </physiologicalReaction>
</comment>
<dbReference type="GO" id="GO:0016297">
    <property type="term" value="F:fatty acyl-[ACP] hydrolase activity"/>
    <property type="evidence" value="ECO:0007669"/>
    <property type="project" value="UniProtKB-EC"/>
</dbReference>
<reference evidence="69" key="2">
    <citation type="submission" date="2025-08" db="UniProtKB">
        <authorList>
            <consortium name="Ensembl"/>
        </authorList>
    </citation>
    <scope>IDENTIFICATION</scope>
</reference>
<comment type="catalytic activity">
    <reaction evidence="24">
        <text>(3R)-hydroxydodecanoyl-[ACP] = (2E)-dodecenoyl-[ACP] + H2O</text>
        <dbReference type="Rhea" id="RHEA:41876"/>
        <dbReference type="Rhea" id="RHEA-COMP:9642"/>
        <dbReference type="Rhea" id="RHEA-COMP:9643"/>
        <dbReference type="ChEBI" id="CHEBI:15377"/>
        <dbReference type="ChEBI" id="CHEBI:78470"/>
        <dbReference type="ChEBI" id="CHEBI:78472"/>
    </reaction>
    <physiologicalReaction direction="left-to-right" evidence="24">
        <dbReference type="Rhea" id="RHEA:41877"/>
    </physiologicalReaction>
</comment>
<evidence type="ECO:0000313" key="70">
    <source>
        <dbReference type="Proteomes" id="UP000007875"/>
    </source>
</evidence>
<evidence type="ECO:0000256" key="40">
    <source>
        <dbReference type="ARBA" id="ARBA00047578"/>
    </source>
</evidence>
<evidence type="ECO:0000256" key="27">
    <source>
        <dbReference type="ARBA" id="ARBA00023394"/>
    </source>
</evidence>
<dbReference type="InterPro" id="IPR057326">
    <property type="entry name" value="KR_dom"/>
</dbReference>
<dbReference type="CDD" id="cd08954">
    <property type="entry name" value="KR_1_FAS_SDR_x"/>
    <property type="match status" value="1"/>
</dbReference>
<evidence type="ECO:0000256" key="28">
    <source>
        <dbReference type="ARBA" id="ARBA00023398"/>
    </source>
</evidence>
<evidence type="ECO:0000256" key="4">
    <source>
        <dbReference type="ARBA" id="ARBA00012873"/>
    </source>
</evidence>
<keyword evidence="18" id="KW-0560">Oxidoreductase</keyword>
<evidence type="ECO:0000256" key="41">
    <source>
        <dbReference type="ARBA" id="ARBA00047810"/>
    </source>
</evidence>
<evidence type="ECO:0000256" key="1">
    <source>
        <dbReference type="ARBA" id="ARBA00005189"/>
    </source>
</evidence>
<keyword evidence="8" id="KW-0596">Phosphopantetheine</keyword>
<comment type="catalytic activity">
    <reaction evidence="60">
        <text>3-oxohexadecanoyl-[ACP] + NADPH + H(+) = (3R)-hydroxyhexadecanoyl-[ACP] + NADP(+)</text>
        <dbReference type="Rhea" id="RHEA:41904"/>
        <dbReference type="Rhea" id="RHEA-COMP:9649"/>
        <dbReference type="Rhea" id="RHEA-COMP:9650"/>
        <dbReference type="ChEBI" id="CHEBI:15378"/>
        <dbReference type="ChEBI" id="CHEBI:57783"/>
        <dbReference type="ChEBI" id="CHEBI:58349"/>
        <dbReference type="ChEBI" id="CHEBI:78478"/>
        <dbReference type="ChEBI" id="CHEBI:78480"/>
    </reaction>
    <physiologicalReaction direction="left-to-right" evidence="60">
        <dbReference type="Rhea" id="RHEA:41905"/>
    </physiologicalReaction>
</comment>
<dbReference type="EC" id="3.1.2.14" evidence="3"/>
<dbReference type="Proteomes" id="UP000007875">
    <property type="component" value="Unassembled WGS sequence"/>
</dbReference>
<keyword evidence="10" id="KW-0597">Phosphoprotein</keyword>
<dbReference type="Gene3D" id="3.40.50.150">
    <property type="entry name" value="Vaccinia Virus protein VP39"/>
    <property type="match status" value="1"/>
</dbReference>
<evidence type="ECO:0000256" key="31">
    <source>
        <dbReference type="ARBA" id="ARBA00023402"/>
    </source>
</evidence>
<comment type="catalytic activity">
    <reaction evidence="39">
        <text>(2E)-butenoyl-[ACP] + NADPH + H(+) = butanoyl-[ACP] + NADP(+)</text>
        <dbReference type="Rhea" id="RHEA:41812"/>
        <dbReference type="Rhea" id="RHEA-COMP:9627"/>
        <dbReference type="Rhea" id="RHEA-COMP:9628"/>
        <dbReference type="ChEBI" id="CHEBI:15378"/>
        <dbReference type="ChEBI" id="CHEBI:57783"/>
        <dbReference type="ChEBI" id="CHEBI:58349"/>
        <dbReference type="ChEBI" id="CHEBI:78453"/>
        <dbReference type="ChEBI" id="CHEBI:78454"/>
    </reaction>
    <physiologicalReaction direction="left-to-right" evidence="39">
        <dbReference type="Rhea" id="RHEA:41813"/>
    </physiologicalReaction>
</comment>
<dbReference type="InterPro" id="IPR016036">
    <property type="entry name" value="Malonyl_transacylase_ACP-bd"/>
</dbReference>
<feature type="domain" description="Carrier" evidence="66">
    <location>
        <begin position="2109"/>
        <end position="2189"/>
    </location>
</feature>
<keyword evidence="17" id="KW-0007">Acetylation</keyword>
<evidence type="ECO:0000256" key="26">
    <source>
        <dbReference type="ARBA" id="ARBA00023388"/>
    </source>
</evidence>
<dbReference type="CDD" id="cd00833">
    <property type="entry name" value="PKS"/>
    <property type="match status" value="1"/>
</dbReference>
<dbReference type="GO" id="GO:0141148">
    <property type="term" value="F:enoyl-[acyl-carrier-protein] reductase (NADPH) activity"/>
    <property type="evidence" value="ECO:0007669"/>
    <property type="project" value="UniProtKB-EC"/>
</dbReference>
<evidence type="ECO:0000256" key="2">
    <source>
        <dbReference type="ARBA" id="ARBA00012004"/>
    </source>
</evidence>
<evidence type="ECO:0000256" key="5">
    <source>
        <dbReference type="ARBA" id="ARBA00012948"/>
    </source>
</evidence>
<dbReference type="FunCoup" id="H2Z2A8">
    <property type="interactions" value="1"/>
</dbReference>
<proteinExistence type="predicted"/>
<name>H2Z2A8_CIOSA</name>
<dbReference type="SUPFAM" id="SSF52151">
    <property type="entry name" value="FabD/lysophospholipase-like"/>
    <property type="match status" value="1"/>
</dbReference>
<evidence type="ECO:0000256" key="38">
    <source>
        <dbReference type="ARBA" id="ARBA00047451"/>
    </source>
</evidence>
<organism evidence="69 70">
    <name type="scientific">Ciona savignyi</name>
    <name type="common">Pacific transparent sea squirt</name>
    <dbReference type="NCBI Taxonomy" id="51511"/>
    <lineage>
        <taxon>Eukaryota</taxon>
        <taxon>Metazoa</taxon>
        <taxon>Chordata</taxon>
        <taxon>Tunicata</taxon>
        <taxon>Ascidiacea</taxon>
        <taxon>Phlebobranchia</taxon>
        <taxon>Cionidae</taxon>
        <taxon>Ciona</taxon>
    </lineage>
</organism>
<dbReference type="InterPro" id="IPR049391">
    <property type="entry name" value="FAS_pseudo-KR"/>
</dbReference>
<comment type="catalytic activity">
    <reaction evidence="35">
        <text>hexanoyl-[ACP] + malonyl-[ACP] + H(+) = 3-oxooctanoyl-[ACP] + holo-[ACP] + CO2</text>
        <dbReference type="Rhea" id="RHEA:41836"/>
        <dbReference type="Rhea" id="RHEA-COMP:9623"/>
        <dbReference type="Rhea" id="RHEA-COMP:9632"/>
        <dbReference type="Rhea" id="RHEA-COMP:9633"/>
        <dbReference type="Rhea" id="RHEA-COMP:9685"/>
        <dbReference type="ChEBI" id="CHEBI:15378"/>
        <dbReference type="ChEBI" id="CHEBI:16526"/>
        <dbReference type="ChEBI" id="CHEBI:64479"/>
        <dbReference type="ChEBI" id="CHEBI:78449"/>
        <dbReference type="ChEBI" id="CHEBI:78459"/>
        <dbReference type="ChEBI" id="CHEBI:78460"/>
    </reaction>
    <physiologicalReaction direction="left-to-right" evidence="35">
        <dbReference type="Rhea" id="RHEA:41837"/>
    </physiologicalReaction>
</comment>
<dbReference type="Pfam" id="PF00550">
    <property type="entry name" value="PP-binding"/>
    <property type="match status" value="1"/>
</dbReference>
<evidence type="ECO:0000256" key="20">
    <source>
        <dbReference type="ARBA" id="ARBA00023098"/>
    </source>
</evidence>
<comment type="catalytic activity">
    <reaction evidence="58">
        <text>(2E)-tetradecenoyl-[ACP] + NADPH + H(+) = tetradecanoyl-[ACP] + NADP(+)</text>
        <dbReference type="Rhea" id="RHEA:41896"/>
        <dbReference type="Rhea" id="RHEA-COMP:9647"/>
        <dbReference type="Rhea" id="RHEA-COMP:9648"/>
        <dbReference type="ChEBI" id="CHEBI:15378"/>
        <dbReference type="ChEBI" id="CHEBI:57783"/>
        <dbReference type="ChEBI" id="CHEBI:58349"/>
        <dbReference type="ChEBI" id="CHEBI:78475"/>
        <dbReference type="ChEBI" id="CHEBI:78477"/>
    </reaction>
    <physiologicalReaction direction="left-to-right" evidence="58">
        <dbReference type="Rhea" id="RHEA:41897"/>
    </physiologicalReaction>
</comment>
<evidence type="ECO:0000256" key="18">
    <source>
        <dbReference type="ARBA" id="ARBA00023002"/>
    </source>
</evidence>
<comment type="catalytic activity">
    <reaction evidence="47">
        <text>tetradecanoyl-[ACP] + H2O = tetradecanoate + holo-[ACP] + H(+)</text>
        <dbReference type="Rhea" id="RHEA:30123"/>
        <dbReference type="Rhea" id="RHEA-COMP:9648"/>
        <dbReference type="Rhea" id="RHEA-COMP:9685"/>
        <dbReference type="ChEBI" id="CHEBI:15377"/>
        <dbReference type="ChEBI" id="CHEBI:15378"/>
        <dbReference type="ChEBI" id="CHEBI:30807"/>
        <dbReference type="ChEBI" id="CHEBI:64479"/>
        <dbReference type="ChEBI" id="CHEBI:78477"/>
        <dbReference type="EC" id="3.1.2.14"/>
    </reaction>
    <physiologicalReaction direction="left-to-right" evidence="47">
        <dbReference type="Rhea" id="RHEA:30124"/>
    </physiologicalReaction>
</comment>
<dbReference type="GO" id="GO:0004314">
    <property type="term" value="F:[acyl-carrier-protein] S-malonyltransferase activity"/>
    <property type="evidence" value="ECO:0007669"/>
    <property type="project" value="UniProtKB-EC"/>
</dbReference>
<accession>H2Z2A8</accession>
<feature type="region of interest" description="C-terminal hotdog fold" evidence="65">
    <location>
        <begin position="970"/>
        <end position="1093"/>
    </location>
</feature>
<keyword evidence="20" id="KW-0443">Lipid metabolism</keyword>
<dbReference type="InterPro" id="IPR014030">
    <property type="entry name" value="Ketoacyl_synth_N"/>
</dbReference>
<comment type="catalytic activity">
    <reaction evidence="33">
        <text>acetyl-CoA + n malonyl-CoA + 2n NADPH + 2n H(+) = a long-chain fatty acid + (n+1) CoA + n CO2 + 2n NADP(+).</text>
        <dbReference type="EC" id="2.3.1.85"/>
    </reaction>
</comment>
<evidence type="ECO:0000256" key="34">
    <source>
        <dbReference type="ARBA" id="ARBA00047300"/>
    </source>
</evidence>
<evidence type="ECO:0000256" key="48">
    <source>
        <dbReference type="ARBA" id="ARBA00048404"/>
    </source>
</evidence>
<evidence type="ECO:0000256" key="63">
    <source>
        <dbReference type="ARBA" id="ARBA00049521"/>
    </source>
</evidence>
<evidence type="ECO:0000259" key="67">
    <source>
        <dbReference type="PROSITE" id="PS52004"/>
    </source>
</evidence>
<dbReference type="PROSITE" id="PS52004">
    <property type="entry name" value="KS3_2"/>
    <property type="match status" value="1"/>
</dbReference>
<evidence type="ECO:0000256" key="64">
    <source>
        <dbReference type="ARBA" id="ARBA00049533"/>
    </source>
</evidence>
<evidence type="ECO:0000259" key="66">
    <source>
        <dbReference type="PROSITE" id="PS50075"/>
    </source>
</evidence>
<protein>
    <recommendedName>
        <fullName evidence="7">Fatty acid synthase</fullName>
        <ecNumber evidence="5">1.1.1.100</ecNumber>
        <ecNumber evidence="2">1.3.1.39</ecNumber>
        <ecNumber evidence="6">2.3.1.41</ecNumber>
        <ecNumber evidence="4">2.3.1.85</ecNumber>
        <ecNumber evidence="3">3.1.2.14</ecNumber>
    </recommendedName>
</protein>
<dbReference type="Gene3D" id="3.40.366.10">
    <property type="entry name" value="Malonyl-Coenzyme A Acyl Carrier Protein, domain 2"/>
    <property type="match status" value="1"/>
</dbReference>
<comment type="pathway">
    <text evidence="1">Lipid metabolism.</text>
</comment>
<dbReference type="PANTHER" id="PTHR43775:SF7">
    <property type="entry name" value="FATTY ACID SYNTHASE"/>
    <property type="match status" value="1"/>
</dbReference>